<comment type="subcellular location">
    <subcellularLocation>
        <location evidence="1">Cell membrane</location>
        <topology evidence="1">Multi-pass membrane protein</topology>
    </subcellularLocation>
</comment>
<dbReference type="PANTHER" id="PTHR32309">
    <property type="entry name" value="TYROSINE-PROTEIN KINASE"/>
    <property type="match status" value="1"/>
</dbReference>
<dbReference type="Proteomes" id="UP000223749">
    <property type="component" value="Chromosome"/>
</dbReference>
<dbReference type="OrthoDB" id="972983at2"/>
<evidence type="ECO:0000256" key="6">
    <source>
        <dbReference type="SAM" id="Phobius"/>
    </source>
</evidence>
<dbReference type="RefSeq" id="WP_099438564.1">
    <property type="nucleotide sequence ID" value="NZ_CP024091.1"/>
</dbReference>
<dbReference type="InterPro" id="IPR050445">
    <property type="entry name" value="Bact_polysacc_biosynth/exp"/>
</dbReference>
<dbReference type="InterPro" id="IPR003856">
    <property type="entry name" value="LPS_length_determ_N"/>
</dbReference>
<dbReference type="PANTHER" id="PTHR32309:SF13">
    <property type="entry name" value="FERRIC ENTEROBACTIN TRANSPORT PROTEIN FEPE"/>
    <property type="match status" value="1"/>
</dbReference>
<evidence type="ECO:0000313" key="8">
    <source>
        <dbReference type="EMBL" id="ATP56623.1"/>
    </source>
</evidence>
<organism evidence="8 9">
    <name type="scientific">Pedobacter ginsengisoli</name>
    <dbReference type="NCBI Taxonomy" id="363852"/>
    <lineage>
        <taxon>Bacteria</taxon>
        <taxon>Pseudomonadati</taxon>
        <taxon>Bacteroidota</taxon>
        <taxon>Sphingobacteriia</taxon>
        <taxon>Sphingobacteriales</taxon>
        <taxon>Sphingobacteriaceae</taxon>
        <taxon>Pedobacter</taxon>
    </lineage>
</organism>
<sequence length="712" mass="79958">MDIKSFLRLLGKYKWVLILVPLLTGGITYFLVKNLPQQYSSEAQIATGLIDQSKQVVVNSNQNTDIFKINQQFSNIIERMKMRRIMSILSYHLILHDLEDPKASFRPYSKQVSKLGQAGIDEVIRIYKERLLNKQVIAIGDNAGKYPLYDIISSMGYDNDNIANNLKIYRPDNSDFVNVYYVSENPLLSTFLVNTLSSEFINNYGQDVNLNQNNSIELLDSLMKKKEAAMNEKNAALKDFKMKNGVLNLDKQSEMVYAQISQNEERKAQAIRDIQANQRAIADIDATLKGGIDNLSSGNSTADNRRIISLKNQLKIANSAYIDGNFTAADKNKVDSLTRLINGVSSKISDENVTNPQASRQGLIERKLSLETTISQAKGSLKSIDNELSVLKAKYNTMVPFDAGIQNYERDAELATKDYMNSLDTYNQNRTGQNVALKLQLAQLGLPGLPLASKGIIYIALSYIASLFLCFTWVLMMFLLDRSIRDSKQLAQATKSVVLGAVPYLSYPDINIRELWKSKENDPEFLSFKNLLRSLRFEISDALKKNNSKIVGITSLDSNEGKSFLSGSLAYAFAMMGEKVLLIGGETKKVMSDSKELALSQDFETFLVKREIQTEDLITILNKNDANSSLLETQSSTSLRKGFEVLKDEFDVIIIDVDGLKDLNKAKEWLLFTELNVAVFESGRSISEPQKELLSYIKGQPGFIGWVLNKVK</sequence>
<keyword evidence="4 6" id="KW-1133">Transmembrane helix</keyword>
<gene>
    <name evidence="8" type="ORF">CPT03_09120</name>
</gene>
<keyword evidence="9" id="KW-1185">Reference proteome</keyword>
<dbReference type="AlphaFoldDB" id="A0A2D1U4T8"/>
<evidence type="ECO:0000256" key="3">
    <source>
        <dbReference type="ARBA" id="ARBA00022692"/>
    </source>
</evidence>
<evidence type="ECO:0000256" key="2">
    <source>
        <dbReference type="ARBA" id="ARBA00022475"/>
    </source>
</evidence>
<evidence type="ECO:0000256" key="1">
    <source>
        <dbReference type="ARBA" id="ARBA00004651"/>
    </source>
</evidence>
<name>A0A2D1U4T8_9SPHI</name>
<evidence type="ECO:0000256" key="4">
    <source>
        <dbReference type="ARBA" id="ARBA00022989"/>
    </source>
</evidence>
<evidence type="ECO:0000259" key="7">
    <source>
        <dbReference type="Pfam" id="PF02706"/>
    </source>
</evidence>
<dbReference type="GO" id="GO:0004713">
    <property type="term" value="F:protein tyrosine kinase activity"/>
    <property type="evidence" value="ECO:0007669"/>
    <property type="project" value="TreeGrafter"/>
</dbReference>
<evidence type="ECO:0000313" key="9">
    <source>
        <dbReference type="Proteomes" id="UP000223749"/>
    </source>
</evidence>
<dbReference type="EMBL" id="CP024091">
    <property type="protein sequence ID" value="ATP56623.1"/>
    <property type="molecule type" value="Genomic_DNA"/>
</dbReference>
<evidence type="ECO:0000256" key="5">
    <source>
        <dbReference type="ARBA" id="ARBA00023136"/>
    </source>
</evidence>
<keyword evidence="5 6" id="KW-0472">Membrane</keyword>
<feature type="domain" description="Polysaccharide chain length determinant N-terminal" evidence="7">
    <location>
        <begin position="1"/>
        <end position="89"/>
    </location>
</feature>
<dbReference type="InterPro" id="IPR027417">
    <property type="entry name" value="P-loop_NTPase"/>
</dbReference>
<keyword evidence="2" id="KW-1003">Cell membrane</keyword>
<feature type="transmembrane region" description="Helical" evidence="6">
    <location>
        <begin position="456"/>
        <end position="480"/>
    </location>
</feature>
<keyword evidence="3 6" id="KW-0812">Transmembrane</keyword>
<dbReference type="Gene3D" id="3.40.50.300">
    <property type="entry name" value="P-loop containing nucleotide triphosphate hydrolases"/>
    <property type="match status" value="1"/>
</dbReference>
<reference evidence="8 9" key="1">
    <citation type="submission" date="2017-10" db="EMBL/GenBank/DDBJ databases">
        <title>Whole genome of Pedobacter ginsengisoli T01R-27 isolated from tomato rhizosphere.</title>
        <authorList>
            <person name="Weon H.-Y."/>
            <person name="Lee S.A."/>
            <person name="Sang M.K."/>
            <person name="Song J."/>
        </authorList>
    </citation>
    <scope>NUCLEOTIDE SEQUENCE [LARGE SCALE GENOMIC DNA]</scope>
    <source>
        <strain evidence="8 9">T01R-27</strain>
    </source>
</reference>
<dbReference type="SUPFAM" id="SSF52540">
    <property type="entry name" value="P-loop containing nucleoside triphosphate hydrolases"/>
    <property type="match status" value="1"/>
</dbReference>
<accession>A0A2D1U4T8</accession>
<proteinExistence type="predicted"/>
<dbReference type="Pfam" id="PF02706">
    <property type="entry name" value="Wzz"/>
    <property type="match status" value="1"/>
</dbReference>
<protein>
    <submittedName>
        <fullName evidence="8">Lipopolysaccharide biosynthesis protein</fullName>
    </submittedName>
</protein>
<dbReference type="GO" id="GO:0005886">
    <property type="term" value="C:plasma membrane"/>
    <property type="evidence" value="ECO:0007669"/>
    <property type="project" value="UniProtKB-SubCell"/>
</dbReference>
<dbReference type="KEGG" id="pgs:CPT03_09120"/>
<feature type="transmembrane region" description="Helical" evidence="6">
    <location>
        <begin position="12"/>
        <end position="32"/>
    </location>
</feature>